<dbReference type="EMBL" id="JAAGNX010000002">
    <property type="protein sequence ID" value="NDV62859.1"/>
    <property type="molecule type" value="Genomic_DNA"/>
</dbReference>
<protein>
    <submittedName>
        <fullName evidence="2">ThuA domain-containing protein</fullName>
    </submittedName>
</protein>
<reference evidence="2 3" key="1">
    <citation type="submission" date="2020-02" db="EMBL/GenBank/DDBJ databases">
        <title>Albibacoteraceae fam. nov., the first described family within the subdivision 4 Verrucomicrobia.</title>
        <authorList>
            <person name="Xi F."/>
        </authorList>
    </citation>
    <scope>NUCLEOTIDE SEQUENCE [LARGE SCALE GENOMIC DNA]</scope>
    <source>
        <strain evidence="2 3">CK1056</strain>
    </source>
</reference>
<feature type="domain" description="ThuA-like" evidence="1">
    <location>
        <begin position="47"/>
        <end position="202"/>
    </location>
</feature>
<proteinExistence type="predicted"/>
<dbReference type="RefSeq" id="WP_163965465.1">
    <property type="nucleotide sequence ID" value="NZ_JAAGNX010000002.1"/>
</dbReference>
<gene>
    <name evidence="2" type="ORF">G0Q06_10390</name>
</gene>
<dbReference type="AlphaFoldDB" id="A0A6B2M3S2"/>
<name>A0A6B2M3S2_9BACT</name>
<dbReference type="Gene3D" id="3.40.50.880">
    <property type="match status" value="1"/>
</dbReference>
<sequence>MKICVLCDDRYHPGNVVTDGLQFLRGAGHVLEFATAASTGTLSKAMADLIILCKGQIEGNECGEGLWMDAELEKWFVEFVRSGGKLLVVHSGVVIEEKNRAFRSLVGGSFSHHPEACPIVYSTVGDFLTGAGIDDMEVHDEHYFIDLAVEKESLEIFLEGRSNHGCQPAGWFRKEGSGLVGVLTPGHFPAVWRQPHFKQLLTLCIDRLGGSR</sequence>
<evidence type="ECO:0000259" key="1">
    <source>
        <dbReference type="Pfam" id="PF06283"/>
    </source>
</evidence>
<dbReference type="InterPro" id="IPR029062">
    <property type="entry name" value="Class_I_gatase-like"/>
</dbReference>
<keyword evidence="3" id="KW-1185">Reference proteome</keyword>
<dbReference type="InterPro" id="IPR029010">
    <property type="entry name" value="ThuA-like"/>
</dbReference>
<accession>A0A6B2M3S2</accession>
<organism evidence="2 3">
    <name type="scientific">Oceanipulchritudo coccoides</name>
    <dbReference type="NCBI Taxonomy" id="2706888"/>
    <lineage>
        <taxon>Bacteria</taxon>
        <taxon>Pseudomonadati</taxon>
        <taxon>Verrucomicrobiota</taxon>
        <taxon>Opitutia</taxon>
        <taxon>Puniceicoccales</taxon>
        <taxon>Oceanipulchritudinaceae</taxon>
        <taxon>Oceanipulchritudo</taxon>
    </lineage>
</organism>
<evidence type="ECO:0000313" key="2">
    <source>
        <dbReference type="EMBL" id="NDV62859.1"/>
    </source>
</evidence>
<dbReference type="Proteomes" id="UP000478417">
    <property type="component" value="Unassembled WGS sequence"/>
</dbReference>
<dbReference type="SUPFAM" id="SSF52317">
    <property type="entry name" value="Class I glutamine amidotransferase-like"/>
    <property type="match status" value="1"/>
</dbReference>
<evidence type="ECO:0000313" key="3">
    <source>
        <dbReference type="Proteomes" id="UP000478417"/>
    </source>
</evidence>
<dbReference type="Pfam" id="PF06283">
    <property type="entry name" value="ThuA"/>
    <property type="match status" value="1"/>
</dbReference>
<comment type="caution">
    <text evidence="2">The sequence shown here is derived from an EMBL/GenBank/DDBJ whole genome shotgun (WGS) entry which is preliminary data.</text>
</comment>